<keyword evidence="3" id="KW-1185">Reference proteome</keyword>
<dbReference type="InterPro" id="IPR035919">
    <property type="entry name" value="EAL_sf"/>
</dbReference>
<dbReference type="SUPFAM" id="SSF141868">
    <property type="entry name" value="EAL domain-like"/>
    <property type="match status" value="1"/>
</dbReference>
<dbReference type="Proteomes" id="UP000031561">
    <property type="component" value="Unassembled WGS sequence"/>
</dbReference>
<dbReference type="Gene3D" id="3.20.20.450">
    <property type="entry name" value="EAL domain"/>
    <property type="match status" value="1"/>
</dbReference>
<dbReference type="AlphaFoldDB" id="A0ABD4T6U9"/>
<feature type="domain" description="EAL" evidence="1">
    <location>
        <begin position="3"/>
        <end position="258"/>
    </location>
</feature>
<dbReference type="InterPro" id="IPR050706">
    <property type="entry name" value="Cyclic-di-GMP_PDE-like"/>
</dbReference>
<evidence type="ECO:0000313" key="3">
    <source>
        <dbReference type="Proteomes" id="UP000031561"/>
    </source>
</evidence>
<dbReference type="PANTHER" id="PTHR33121">
    <property type="entry name" value="CYCLIC DI-GMP PHOSPHODIESTERASE PDEF"/>
    <property type="match status" value="1"/>
</dbReference>
<dbReference type="SMART" id="SM00052">
    <property type="entry name" value="EAL"/>
    <property type="match status" value="1"/>
</dbReference>
<dbReference type="PROSITE" id="PS50883">
    <property type="entry name" value="EAL"/>
    <property type="match status" value="1"/>
</dbReference>
<comment type="caution">
    <text evidence="2">The sequence shown here is derived from an EMBL/GenBank/DDBJ whole genome shotgun (WGS) entry which is preliminary data.</text>
</comment>
<dbReference type="CDD" id="cd01948">
    <property type="entry name" value="EAL"/>
    <property type="match status" value="1"/>
</dbReference>
<name>A0ABD4T6U9_9CYAN</name>
<dbReference type="Pfam" id="PF00563">
    <property type="entry name" value="EAL"/>
    <property type="match status" value="1"/>
</dbReference>
<proteinExistence type="predicted"/>
<sequence length="260" mass="29484">MKILEIENSLRLAIENQDFELYYQPILDLKTGEIRSFEALIRWCHPDKGLISPADFIPLAEDTGLIIPLGNWIIKAAFQQLRQWIDQDLSLPSLSICINISGRQFSNPDFVTILQRMLKDYPVPPENIELEITEGAIMHREDLVIEKLHQLKEIGFKLSIDDFGTGYSSLSYLQLFPVDTLKVDRSFVSQMGDHDSYEIVKTIMTLAHNLNLDVVAEGVEDSKQATLLQAMNCEYAQGYLYSPPLSTEKATRFLADSQGA</sequence>
<protein>
    <submittedName>
        <fullName evidence="2">EAL domain-containing protein</fullName>
    </submittedName>
</protein>
<dbReference type="EMBL" id="JTHE03000091">
    <property type="protein sequence ID" value="MCM1984292.1"/>
    <property type="molecule type" value="Genomic_DNA"/>
</dbReference>
<evidence type="ECO:0000313" key="2">
    <source>
        <dbReference type="EMBL" id="MCM1984292.1"/>
    </source>
</evidence>
<organism evidence="2 3">
    <name type="scientific">Lyngbya confervoides BDU141951</name>
    <dbReference type="NCBI Taxonomy" id="1574623"/>
    <lineage>
        <taxon>Bacteria</taxon>
        <taxon>Bacillati</taxon>
        <taxon>Cyanobacteriota</taxon>
        <taxon>Cyanophyceae</taxon>
        <taxon>Oscillatoriophycideae</taxon>
        <taxon>Oscillatoriales</taxon>
        <taxon>Microcoleaceae</taxon>
        <taxon>Lyngbya</taxon>
    </lineage>
</organism>
<dbReference type="InterPro" id="IPR001633">
    <property type="entry name" value="EAL_dom"/>
</dbReference>
<gene>
    <name evidence="2" type="ORF">QQ91_0015820</name>
</gene>
<dbReference type="PANTHER" id="PTHR33121:SF70">
    <property type="entry name" value="SIGNALING PROTEIN YKOW"/>
    <property type="match status" value="1"/>
</dbReference>
<accession>A0ABD4T6U9</accession>
<dbReference type="FunFam" id="3.20.20.450:FF:000001">
    <property type="entry name" value="Cyclic di-GMP phosphodiesterase yahA"/>
    <property type="match status" value="1"/>
</dbReference>
<evidence type="ECO:0000259" key="1">
    <source>
        <dbReference type="PROSITE" id="PS50883"/>
    </source>
</evidence>
<reference evidence="2 3" key="1">
    <citation type="journal article" date="2015" name="Genome Announc.">
        <title>Draft Genome Sequence of Filamentous Marine Cyanobacterium Lyngbya confervoides Strain BDU141951.</title>
        <authorList>
            <person name="Chandrababunaidu M.M."/>
            <person name="Sen D."/>
            <person name="Tripathy S."/>
        </authorList>
    </citation>
    <scope>NUCLEOTIDE SEQUENCE [LARGE SCALE GENOMIC DNA]</scope>
    <source>
        <strain evidence="2 3">BDU141951</strain>
    </source>
</reference>